<dbReference type="RefSeq" id="WP_044247219.1">
    <property type="nucleotide sequence ID" value="NZ_ASRX01000057.1"/>
</dbReference>
<sequence>MSDRSCAEIFGRVFNILAEKPTEDHKQVARKVWAECEACGFTPDQMYADDALATLGLARVGEDPRHPEHGDVWFYGPEQVDLV</sequence>
<dbReference type="OrthoDB" id="1495232at2"/>
<reference evidence="1 2" key="1">
    <citation type="submission" date="2013-05" db="EMBL/GenBank/DDBJ databases">
        <title>Genome assembly of Chondromyces apiculatus DSM 436.</title>
        <authorList>
            <person name="Sharma G."/>
            <person name="Khatri I."/>
            <person name="Kaur C."/>
            <person name="Mayilraj S."/>
            <person name="Subramanian S."/>
        </authorList>
    </citation>
    <scope>NUCLEOTIDE SEQUENCE [LARGE SCALE GENOMIC DNA]</scope>
    <source>
        <strain evidence="1 2">DSM 436</strain>
    </source>
</reference>
<dbReference type="AlphaFoldDB" id="A0A017T1C2"/>
<dbReference type="EMBL" id="ASRX01000057">
    <property type="protein sequence ID" value="EYF02635.1"/>
    <property type="molecule type" value="Genomic_DNA"/>
</dbReference>
<comment type="caution">
    <text evidence="1">The sequence shown here is derived from an EMBL/GenBank/DDBJ whole genome shotgun (WGS) entry which is preliminary data.</text>
</comment>
<proteinExistence type="predicted"/>
<name>A0A017T1C2_9BACT</name>
<organism evidence="1 2">
    <name type="scientific">Chondromyces apiculatus DSM 436</name>
    <dbReference type="NCBI Taxonomy" id="1192034"/>
    <lineage>
        <taxon>Bacteria</taxon>
        <taxon>Pseudomonadati</taxon>
        <taxon>Myxococcota</taxon>
        <taxon>Polyangia</taxon>
        <taxon>Polyangiales</taxon>
        <taxon>Polyangiaceae</taxon>
        <taxon>Chondromyces</taxon>
    </lineage>
</organism>
<protein>
    <submittedName>
        <fullName evidence="1">Uncharacterized protein</fullName>
    </submittedName>
</protein>
<evidence type="ECO:0000313" key="1">
    <source>
        <dbReference type="EMBL" id="EYF02635.1"/>
    </source>
</evidence>
<keyword evidence="2" id="KW-1185">Reference proteome</keyword>
<gene>
    <name evidence="1" type="ORF">CAP_6665</name>
</gene>
<accession>A0A017T1C2</accession>
<dbReference type="Proteomes" id="UP000019678">
    <property type="component" value="Unassembled WGS sequence"/>
</dbReference>
<evidence type="ECO:0000313" key="2">
    <source>
        <dbReference type="Proteomes" id="UP000019678"/>
    </source>
</evidence>
<dbReference type="STRING" id="1192034.CAP_6665"/>